<gene>
    <name evidence="3" type="ORF">CLV63_101300</name>
</gene>
<dbReference type="InterPro" id="IPR000120">
    <property type="entry name" value="Amidase"/>
</dbReference>
<dbReference type="PANTHER" id="PTHR11895:SF7">
    <property type="entry name" value="GLUTAMYL-TRNA(GLN) AMIDOTRANSFERASE SUBUNIT A, MITOCHONDRIAL"/>
    <property type="match status" value="1"/>
</dbReference>
<organism evidence="3 4">
    <name type="scientific">Murinocardiopsis flavida</name>
    <dbReference type="NCBI Taxonomy" id="645275"/>
    <lineage>
        <taxon>Bacteria</taxon>
        <taxon>Bacillati</taxon>
        <taxon>Actinomycetota</taxon>
        <taxon>Actinomycetes</taxon>
        <taxon>Streptosporangiales</taxon>
        <taxon>Nocardiopsidaceae</taxon>
        <taxon>Murinocardiopsis</taxon>
    </lineage>
</organism>
<evidence type="ECO:0000259" key="2">
    <source>
        <dbReference type="Pfam" id="PF01425"/>
    </source>
</evidence>
<dbReference type="EMBL" id="PYGA01000001">
    <property type="protein sequence ID" value="PSL00822.1"/>
    <property type="molecule type" value="Genomic_DNA"/>
</dbReference>
<comment type="caution">
    <text evidence="3">The sequence shown here is derived from an EMBL/GenBank/DDBJ whole genome shotgun (WGS) entry which is preliminary data.</text>
</comment>
<dbReference type="AlphaFoldDB" id="A0A2P8DUE2"/>
<protein>
    <submittedName>
        <fullName evidence="3">Amidase</fullName>
    </submittedName>
</protein>
<dbReference type="PANTHER" id="PTHR11895">
    <property type="entry name" value="TRANSAMIDASE"/>
    <property type="match status" value="1"/>
</dbReference>
<evidence type="ECO:0000256" key="1">
    <source>
        <dbReference type="ARBA" id="ARBA00009199"/>
    </source>
</evidence>
<dbReference type="Pfam" id="PF01425">
    <property type="entry name" value="Amidase"/>
    <property type="match status" value="1"/>
</dbReference>
<evidence type="ECO:0000313" key="4">
    <source>
        <dbReference type="Proteomes" id="UP000240542"/>
    </source>
</evidence>
<name>A0A2P8DUE2_9ACTN</name>
<dbReference type="OrthoDB" id="182039at2"/>
<dbReference type="RefSeq" id="WP_106581000.1">
    <property type="nucleotide sequence ID" value="NZ_PYGA01000001.1"/>
</dbReference>
<sequence>MPQIHDLTAVEQVDQIRRRELSPVEVTDHYLARIERHGERIGAFVSVAQETAREQARNAERRIRADADAGAPSATPPLSGLCVPVKDLDMVAGERWTWGAEPYRDQVARIDEEYVAELRAAGAVIPGKTNTPEFGLTCYTENAVAPPARTPWDLALSAGGSSGGAAAAVAAGLAPVAQGSDGGGSIRIPASVCGLYGIKPTRGRVTAAPVRPDLIGLAATGPLARTVADAAMLLDVLAVNRPGDYYTAPPLDPDSTFLEHATRDPGRLRIAAFSAPPVRGAEAHPDVLAAYRSTLALLGDLGHEVEEIEAPFDPAMLDRFELVWAAMATRYPVAPADEPRLRPITRWLRERAGRHSIAEYLDATSALQQAVRAALAALQRFDAVLTPTVALPPVPVGHFDADGDPEAEFRRMAEFTPYTTVFNITGQPAVSLPLHVNEAGLPIGVQLAGRMGGEPTLIALSAQLEAARPWADRKPPIWDE</sequence>
<feature type="domain" description="Amidase" evidence="2">
    <location>
        <begin position="25"/>
        <end position="457"/>
    </location>
</feature>
<dbReference type="InterPro" id="IPR023631">
    <property type="entry name" value="Amidase_dom"/>
</dbReference>
<dbReference type="Proteomes" id="UP000240542">
    <property type="component" value="Unassembled WGS sequence"/>
</dbReference>
<evidence type="ECO:0000313" key="3">
    <source>
        <dbReference type="EMBL" id="PSL00822.1"/>
    </source>
</evidence>
<dbReference type="GO" id="GO:0003824">
    <property type="term" value="F:catalytic activity"/>
    <property type="evidence" value="ECO:0007669"/>
    <property type="project" value="InterPro"/>
</dbReference>
<accession>A0A2P8DUE2</accession>
<reference evidence="3 4" key="1">
    <citation type="submission" date="2018-03" db="EMBL/GenBank/DDBJ databases">
        <title>Genomic Encyclopedia of Archaeal and Bacterial Type Strains, Phase II (KMG-II): from individual species to whole genera.</title>
        <authorList>
            <person name="Goeker M."/>
        </authorList>
    </citation>
    <scope>NUCLEOTIDE SEQUENCE [LARGE SCALE GENOMIC DNA]</scope>
    <source>
        <strain evidence="3 4">DSM 45312</strain>
    </source>
</reference>
<dbReference type="Gene3D" id="3.90.1300.10">
    <property type="entry name" value="Amidase signature (AS) domain"/>
    <property type="match status" value="1"/>
</dbReference>
<dbReference type="SUPFAM" id="SSF75304">
    <property type="entry name" value="Amidase signature (AS) enzymes"/>
    <property type="match status" value="1"/>
</dbReference>
<dbReference type="InterPro" id="IPR020556">
    <property type="entry name" value="Amidase_CS"/>
</dbReference>
<dbReference type="InterPro" id="IPR036928">
    <property type="entry name" value="AS_sf"/>
</dbReference>
<comment type="similarity">
    <text evidence="1">Belongs to the amidase family.</text>
</comment>
<keyword evidence="4" id="KW-1185">Reference proteome</keyword>
<dbReference type="PROSITE" id="PS00571">
    <property type="entry name" value="AMIDASES"/>
    <property type="match status" value="1"/>
</dbReference>
<proteinExistence type="inferred from homology"/>